<name>A0A061EE14_THECC</name>
<gene>
    <name evidence="1" type="ORF">TCM_010428</name>
</gene>
<keyword evidence="2" id="KW-1185">Reference proteome</keyword>
<sequence>MDSVVEIWNTLRQNFTQPDDTRVCNLQHTLENVSQGTRIFDLYFIEWKGIWEELRSYGPLPHCVCGRRDPNYLKKYTDRYQKDMVFKFLNGLNESFFTIRS</sequence>
<dbReference type="PANTHER" id="PTHR37610:SF94">
    <property type="entry name" value="RETROTRANSPOSON COPIA-LIKE N-TERMINAL DOMAIN-CONTAINING PROTEIN"/>
    <property type="match status" value="1"/>
</dbReference>
<evidence type="ECO:0000313" key="1">
    <source>
        <dbReference type="EMBL" id="EOY00539.1"/>
    </source>
</evidence>
<evidence type="ECO:0008006" key="3">
    <source>
        <dbReference type="Google" id="ProtNLM"/>
    </source>
</evidence>
<dbReference type="InParanoid" id="A0A061EE14"/>
<dbReference type="EMBL" id="CM001880">
    <property type="protein sequence ID" value="EOY00539.1"/>
    <property type="molecule type" value="Genomic_DNA"/>
</dbReference>
<accession>A0A061EE14</accession>
<dbReference type="Proteomes" id="UP000026915">
    <property type="component" value="Chromosome 2"/>
</dbReference>
<evidence type="ECO:0000313" key="2">
    <source>
        <dbReference type="Proteomes" id="UP000026915"/>
    </source>
</evidence>
<reference evidence="1 2" key="1">
    <citation type="journal article" date="2013" name="Genome Biol.">
        <title>The genome sequence of the most widely cultivated cacao type and its use to identify candidate genes regulating pod color.</title>
        <authorList>
            <person name="Motamayor J.C."/>
            <person name="Mockaitis K."/>
            <person name="Schmutz J."/>
            <person name="Haiminen N."/>
            <person name="Iii D.L."/>
            <person name="Cornejo O."/>
            <person name="Findley S.D."/>
            <person name="Zheng P."/>
            <person name="Utro F."/>
            <person name="Royaert S."/>
            <person name="Saski C."/>
            <person name="Jenkins J."/>
            <person name="Podicheti R."/>
            <person name="Zhao M."/>
            <person name="Scheffler B.E."/>
            <person name="Stack J.C."/>
            <person name="Feltus F.A."/>
            <person name="Mustiga G.M."/>
            <person name="Amores F."/>
            <person name="Phillips W."/>
            <person name="Marelli J.P."/>
            <person name="May G.D."/>
            <person name="Shapiro H."/>
            <person name="Ma J."/>
            <person name="Bustamante C.D."/>
            <person name="Schnell R.J."/>
            <person name="Main D."/>
            <person name="Gilbert D."/>
            <person name="Parida L."/>
            <person name="Kuhn D.N."/>
        </authorList>
    </citation>
    <scope>NUCLEOTIDE SEQUENCE [LARGE SCALE GENOMIC DNA]</scope>
    <source>
        <strain evidence="2">cv. Matina 1-6</strain>
    </source>
</reference>
<protein>
    <recommendedName>
        <fullName evidence="3">Retrotransposon gag domain-containing protein</fullName>
    </recommendedName>
</protein>
<dbReference type="Gramene" id="EOY00539">
    <property type="protein sequence ID" value="EOY00539"/>
    <property type="gene ID" value="TCM_010428"/>
</dbReference>
<dbReference type="HOGENOM" id="CLU_143145_0_0_1"/>
<proteinExistence type="predicted"/>
<dbReference type="AlphaFoldDB" id="A0A061EE14"/>
<dbReference type="eggNOG" id="KOG0017">
    <property type="taxonomic scope" value="Eukaryota"/>
</dbReference>
<dbReference type="PANTHER" id="PTHR37610">
    <property type="entry name" value="CCHC-TYPE DOMAIN-CONTAINING PROTEIN"/>
    <property type="match status" value="1"/>
</dbReference>
<organism evidence="1 2">
    <name type="scientific">Theobroma cacao</name>
    <name type="common">Cacao</name>
    <name type="synonym">Cocoa</name>
    <dbReference type="NCBI Taxonomy" id="3641"/>
    <lineage>
        <taxon>Eukaryota</taxon>
        <taxon>Viridiplantae</taxon>
        <taxon>Streptophyta</taxon>
        <taxon>Embryophyta</taxon>
        <taxon>Tracheophyta</taxon>
        <taxon>Spermatophyta</taxon>
        <taxon>Magnoliopsida</taxon>
        <taxon>eudicotyledons</taxon>
        <taxon>Gunneridae</taxon>
        <taxon>Pentapetalae</taxon>
        <taxon>rosids</taxon>
        <taxon>malvids</taxon>
        <taxon>Malvales</taxon>
        <taxon>Malvaceae</taxon>
        <taxon>Byttnerioideae</taxon>
        <taxon>Theobroma</taxon>
    </lineage>
</organism>